<evidence type="ECO:0000259" key="9">
    <source>
        <dbReference type="PROSITE" id="PS50850"/>
    </source>
</evidence>
<reference evidence="10 11" key="1">
    <citation type="submission" date="2023-12" db="EMBL/GenBank/DDBJ databases">
        <title>Streptomyces sp. V4-01.</title>
        <authorList>
            <person name="Somphong A."/>
            <person name="Phongsopitanun W."/>
        </authorList>
    </citation>
    <scope>NUCLEOTIDE SEQUENCE [LARGE SCALE GENOMIC DNA]</scope>
    <source>
        <strain evidence="10 11">V4-01</strain>
    </source>
</reference>
<dbReference type="CDD" id="cd17321">
    <property type="entry name" value="MFS_MMR_MDR_like"/>
    <property type="match status" value="1"/>
</dbReference>
<feature type="transmembrane region" description="Helical" evidence="8">
    <location>
        <begin position="363"/>
        <end position="382"/>
    </location>
</feature>
<comment type="caution">
    <text evidence="10">The sequence shown here is derived from an EMBL/GenBank/DDBJ whole genome shotgun (WGS) entry which is preliminary data.</text>
</comment>
<keyword evidence="11" id="KW-1185">Reference proteome</keyword>
<dbReference type="RefSeq" id="WP_330792038.1">
    <property type="nucleotide sequence ID" value="NZ_JAZEWV010000001.1"/>
</dbReference>
<evidence type="ECO:0000256" key="4">
    <source>
        <dbReference type="ARBA" id="ARBA00022692"/>
    </source>
</evidence>
<feature type="domain" description="Major facilitator superfamily (MFS) profile" evidence="9">
    <location>
        <begin position="14"/>
        <end position="469"/>
    </location>
</feature>
<name>A0ABU7P3K4_9ACTN</name>
<feature type="transmembrane region" description="Helical" evidence="8">
    <location>
        <begin position="167"/>
        <end position="189"/>
    </location>
</feature>
<keyword evidence="4 8" id="KW-0812">Transmembrane</keyword>
<feature type="transmembrane region" description="Helical" evidence="8">
    <location>
        <begin position="84"/>
        <end position="103"/>
    </location>
</feature>
<keyword evidence="7" id="KW-0046">Antibiotic resistance</keyword>
<dbReference type="PANTHER" id="PTHR42718">
    <property type="entry name" value="MAJOR FACILITATOR SUPERFAMILY MULTIDRUG TRANSPORTER MFSC"/>
    <property type="match status" value="1"/>
</dbReference>
<organism evidence="10 11">
    <name type="scientific">Actinacidiphila polyblastidii</name>
    <dbReference type="NCBI Taxonomy" id="3110430"/>
    <lineage>
        <taxon>Bacteria</taxon>
        <taxon>Bacillati</taxon>
        <taxon>Actinomycetota</taxon>
        <taxon>Actinomycetes</taxon>
        <taxon>Kitasatosporales</taxon>
        <taxon>Streptomycetaceae</taxon>
        <taxon>Actinacidiphila</taxon>
    </lineage>
</organism>
<accession>A0ABU7P3K4</accession>
<feature type="transmembrane region" description="Helical" evidence="8">
    <location>
        <begin position="270"/>
        <end position="291"/>
    </location>
</feature>
<evidence type="ECO:0000256" key="1">
    <source>
        <dbReference type="ARBA" id="ARBA00004651"/>
    </source>
</evidence>
<comment type="subcellular location">
    <subcellularLocation>
        <location evidence="1">Cell membrane</location>
        <topology evidence="1">Multi-pass membrane protein</topology>
    </subcellularLocation>
</comment>
<dbReference type="SUPFAM" id="SSF103473">
    <property type="entry name" value="MFS general substrate transporter"/>
    <property type="match status" value="1"/>
</dbReference>
<sequence>MIDPPEPGRHGRRAVAVASATQMMVVLDGAVLAIALPRMAGDLDVGTGSLPWVMNAYALPFAGFLLLGGRIADLVGPVRALRTGLAVFAAASLGAGLAPSFGVLLACRVFQGLGSALLSPASLVLLTRATSPGTERERAIAVWSVTAAIGASASALFGGLLTQTLGWRWVLLINVLIAPALFAAGRGAAPRWEPDERRPKGLDVPGALLFVVAFAGLDLAATVDGGGSQTLRSALAGGVAVAALAALVVTERRVRHPLLPLRLLRSPRVAYTNAAAVVLLAGTAATGYYTTLYAQDVAGLAPLTTALCMLPGTVAGVLTSRNVPRLAVVLGERNCRTMGPVLVAAAQFGLAGCERAGAPFGALVPLLVVLSIGSSIAVITLTSSATRSLPSHQAGLAGGLITASGQSGGSIGLAALTGVAAAFTAAPAASPHAGASAAIVHQVGVALPLGAALALVATVLARRIPLGAESGLPENAGHRPAPRNVRP</sequence>
<evidence type="ECO:0000256" key="2">
    <source>
        <dbReference type="ARBA" id="ARBA00022448"/>
    </source>
</evidence>
<feature type="transmembrane region" description="Helical" evidence="8">
    <location>
        <begin position="14"/>
        <end position="36"/>
    </location>
</feature>
<gene>
    <name evidence="10" type="ORF">V2S66_00145</name>
</gene>
<evidence type="ECO:0000313" key="10">
    <source>
        <dbReference type="EMBL" id="MEE4540376.1"/>
    </source>
</evidence>
<evidence type="ECO:0000256" key="7">
    <source>
        <dbReference type="ARBA" id="ARBA00023251"/>
    </source>
</evidence>
<feature type="transmembrane region" description="Helical" evidence="8">
    <location>
        <begin position="56"/>
        <end position="72"/>
    </location>
</feature>
<feature type="transmembrane region" description="Helical" evidence="8">
    <location>
        <begin position="229"/>
        <end position="249"/>
    </location>
</feature>
<dbReference type="InterPro" id="IPR011701">
    <property type="entry name" value="MFS"/>
</dbReference>
<dbReference type="EMBL" id="JAZEWV010000001">
    <property type="protein sequence ID" value="MEE4540376.1"/>
    <property type="molecule type" value="Genomic_DNA"/>
</dbReference>
<feature type="transmembrane region" description="Helical" evidence="8">
    <location>
        <begin position="109"/>
        <end position="127"/>
    </location>
</feature>
<evidence type="ECO:0000313" key="11">
    <source>
        <dbReference type="Proteomes" id="UP001344658"/>
    </source>
</evidence>
<feature type="transmembrane region" description="Helical" evidence="8">
    <location>
        <begin position="297"/>
        <end position="318"/>
    </location>
</feature>
<proteinExistence type="predicted"/>
<keyword evidence="6 8" id="KW-0472">Membrane</keyword>
<dbReference type="InterPro" id="IPR036259">
    <property type="entry name" value="MFS_trans_sf"/>
</dbReference>
<keyword evidence="3" id="KW-1003">Cell membrane</keyword>
<dbReference type="PROSITE" id="PS50850">
    <property type="entry name" value="MFS"/>
    <property type="match status" value="1"/>
</dbReference>
<feature type="transmembrane region" description="Helical" evidence="8">
    <location>
        <begin position="139"/>
        <end position="161"/>
    </location>
</feature>
<feature type="transmembrane region" description="Helical" evidence="8">
    <location>
        <begin position="201"/>
        <end position="223"/>
    </location>
</feature>
<dbReference type="Proteomes" id="UP001344658">
    <property type="component" value="Unassembled WGS sequence"/>
</dbReference>
<dbReference type="PANTHER" id="PTHR42718:SF46">
    <property type="entry name" value="BLR6921 PROTEIN"/>
    <property type="match status" value="1"/>
</dbReference>
<evidence type="ECO:0000256" key="3">
    <source>
        <dbReference type="ARBA" id="ARBA00022475"/>
    </source>
</evidence>
<keyword evidence="5 8" id="KW-1133">Transmembrane helix</keyword>
<feature type="transmembrane region" description="Helical" evidence="8">
    <location>
        <begin position="438"/>
        <end position="461"/>
    </location>
</feature>
<protein>
    <submittedName>
        <fullName evidence="10">MFS transporter</fullName>
    </submittedName>
</protein>
<evidence type="ECO:0000256" key="5">
    <source>
        <dbReference type="ARBA" id="ARBA00022989"/>
    </source>
</evidence>
<dbReference type="Pfam" id="PF07690">
    <property type="entry name" value="MFS_1"/>
    <property type="match status" value="1"/>
</dbReference>
<dbReference type="Gene3D" id="1.20.1720.10">
    <property type="entry name" value="Multidrug resistance protein D"/>
    <property type="match status" value="2"/>
</dbReference>
<keyword evidence="2" id="KW-0813">Transport</keyword>
<evidence type="ECO:0000256" key="6">
    <source>
        <dbReference type="ARBA" id="ARBA00023136"/>
    </source>
</evidence>
<dbReference type="InterPro" id="IPR020846">
    <property type="entry name" value="MFS_dom"/>
</dbReference>
<evidence type="ECO:0000256" key="8">
    <source>
        <dbReference type="SAM" id="Phobius"/>
    </source>
</evidence>